<proteinExistence type="predicted"/>
<dbReference type="Pfam" id="PF03551">
    <property type="entry name" value="PadR"/>
    <property type="match status" value="1"/>
</dbReference>
<evidence type="ECO:0000256" key="1">
    <source>
        <dbReference type="SAM" id="MobiDB-lite"/>
    </source>
</evidence>
<gene>
    <name evidence="3" type="ORF">AB2L27_06360</name>
</gene>
<name>A0ABV4GYK4_9ACTN</name>
<dbReference type="PANTHER" id="PTHR43252:SF4">
    <property type="entry name" value="TRANSCRIPTIONAL REGULATORY PROTEIN"/>
    <property type="match status" value="1"/>
</dbReference>
<evidence type="ECO:0000313" key="3">
    <source>
        <dbReference type="EMBL" id="MEZ0164386.1"/>
    </source>
</evidence>
<dbReference type="InterPro" id="IPR036390">
    <property type="entry name" value="WH_DNA-bd_sf"/>
</dbReference>
<keyword evidence="4" id="KW-1185">Reference proteome</keyword>
<dbReference type="EMBL" id="JBGFTU010000006">
    <property type="protein sequence ID" value="MEZ0164386.1"/>
    <property type="molecule type" value="Genomic_DNA"/>
</dbReference>
<accession>A0ABV4GYK4</accession>
<dbReference type="InterPro" id="IPR005149">
    <property type="entry name" value="Tscrpt_reg_PadR_N"/>
</dbReference>
<feature type="region of interest" description="Disordered" evidence="1">
    <location>
        <begin position="209"/>
        <end position="237"/>
    </location>
</feature>
<protein>
    <submittedName>
        <fullName evidence="3">PadR family transcriptional regulator</fullName>
    </submittedName>
</protein>
<evidence type="ECO:0000313" key="4">
    <source>
        <dbReference type="Proteomes" id="UP001565927"/>
    </source>
</evidence>
<dbReference type="InterPro" id="IPR036388">
    <property type="entry name" value="WH-like_DNA-bd_sf"/>
</dbReference>
<dbReference type="PANTHER" id="PTHR43252">
    <property type="entry name" value="TRANSCRIPTIONAL REGULATOR YQJI"/>
    <property type="match status" value="1"/>
</dbReference>
<dbReference type="SUPFAM" id="SSF46785">
    <property type="entry name" value="Winged helix' DNA-binding domain"/>
    <property type="match status" value="1"/>
</dbReference>
<sequence length="237" mass="26312">MTLEASRDALDRPGGRRTVNTLDWYLLSMLARRPSSGYDLRGAVVHGGQFVGIRASMTSIYRSLTKLEEAGYLEWETSERDNAPDAKVYRLTVAGREELLRWARAPHEPSPRPMDPDFVVKFAHAGQFGRDIALDVARRELQYRRQQKQVEGETGASAGELDPIPELDPAWVRRIQFLSHARGYASTAAYIAWLELTVAELEAELETGTGTGIETGDPARNVHGDVHGDVPAPRTTT</sequence>
<comment type="caution">
    <text evidence="3">The sequence shown here is derived from an EMBL/GenBank/DDBJ whole genome shotgun (WGS) entry which is preliminary data.</text>
</comment>
<dbReference type="Gene3D" id="1.10.10.10">
    <property type="entry name" value="Winged helix-like DNA-binding domain superfamily/Winged helix DNA-binding domain"/>
    <property type="match status" value="1"/>
</dbReference>
<dbReference type="Proteomes" id="UP001565927">
    <property type="component" value="Unassembled WGS sequence"/>
</dbReference>
<reference evidence="3 4" key="1">
    <citation type="submission" date="2024-07" db="EMBL/GenBank/DDBJ databases">
        <authorList>
            <person name="Thanompreechachai J."/>
            <person name="Duangmal K."/>
        </authorList>
    </citation>
    <scope>NUCLEOTIDE SEQUENCE [LARGE SCALE GENOMIC DNA]</scope>
    <source>
        <strain evidence="3 4">LSe6-4</strain>
    </source>
</reference>
<evidence type="ECO:0000259" key="2">
    <source>
        <dbReference type="Pfam" id="PF03551"/>
    </source>
</evidence>
<feature type="domain" description="Transcription regulator PadR N-terminal" evidence="2">
    <location>
        <begin position="26"/>
        <end position="99"/>
    </location>
</feature>
<organism evidence="3 4">
    <name type="scientific">Kineococcus halophytocola</name>
    <dbReference type="NCBI Taxonomy" id="3234027"/>
    <lineage>
        <taxon>Bacteria</taxon>
        <taxon>Bacillati</taxon>
        <taxon>Actinomycetota</taxon>
        <taxon>Actinomycetes</taxon>
        <taxon>Kineosporiales</taxon>
        <taxon>Kineosporiaceae</taxon>
        <taxon>Kineococcus</taxon>
    </lineage>
</organism>